<dbReference type="GeneID" id="54365313"/>
<organism evidence="3">
    <name type="scientific">Dissoconium aciculare CBS 342.82</name>
    <dbReference type="NCBI Taxonomy" id="1314786"/>
    <lineage>
        <taxon>Eukaryota</taxon>
        <taxon>Fungi</taxon>
        <taxon>Dikarya</taxon>
        <taxon>Ascomycota</taxon>
        <taxon>Pezizomycotina</taxon>
        <taxon>Dothideomycetes</taxon>
        <taxon>Dothideomycetidae</taxon>
        <taxon>Mycosphaerellales</taxon>
        <taxon>Dissoconiaceae</taxon>
        <taxon>Dissoconium</taxon>
    </lineage>
</organism>
<feature type="compositionally biased region" description="Basic residues" evidence="1">
    <location>
        <begin position="1"/>
        <end position="12"/>
    </location>
</feature>
<feature type="compositionally biased region" description="Acidic residues" evidence="1">
    <location>
        <begin position="432"/>
        <end position="446"/>
    </location>
</feature>
<feature type="compositionally biased region" description="Low complexity" evidence="1">
    <location>
        <begin position="574"/>
        <end position="583"/>
    </location>
</feature>
<feature type="compositionally biased region" description="Low complexity" evidence="1">
    <location>
        <begin position="286"/>
        <end position="303"/>
    </location>
</feature>
<evidence type="ECO:0000313" key="2">
    <source>
        <dbReference type="Proteomes" id="UP000504637"/>
    </source>
</evidence>
<keyword evidence="2" id="KW-1185">Reference proteome</keyword>
<reference evidence="3" key="2">
    <citation type="submission" date="2020-04" db="EMBL/GenBank/DDBJ databases">
        <authorList>
            <consortium name="NCBI Genome Project"/>
        </authorList>
    </citation>
    <scope>NUCLEOTIDE SEQUENCE</scope>
    <source>
        <strain evidence="3">CBS 342.82</strain>
    </source>
</reference>
<feature type="region of interest" description="Disordered" evidence="1">
    <location>
        <begin position="352"/>
        <end position="610"/>
    </location>
</feature>
<proteinExistence type="predicted"/>
<feature type="compositionally biased region" description="Low complexity" evidence="1">
    <location>
        <begin position="136"/>
        <end position="147"/>
    </location>
</feature>
<feature type="compositionally biased region" description="Low complexity" evidence="1">
    <location>
        <begin position="235"/>
        <end position="247"/>
    </location>
</feature>
<sequence>MLQHLSPRRRSRWSAASFSSPSYYNYYGKGRPPGARSGNPRRGIESREWELRPHTQGHASSSLSARYGLHSLSALGEDEMEDDEEEEGEGEDPDAQWNSSAYESQRTGVSSRERSSSASKPSRRKSQSTKHVQQQTSTVRPSPSRRSSVYDEQQQAFYNPYEHDRSNDNFATSAASPFGAKPVRDDHDHLVKSALARIARARSKQQTNINLTQDEMEALLVHRLDMHTQAAAAQFEATPTATSAARPPASPPRTPTPTRSSSTSNRNRSSSTNSPNQKSKLRSRKSSLSNQTRPSSPQSVPVEPVIASPLAPAYAQPYYAAPASRRGSISAASAAAAGYSPQQYLAQQQHYQYLHQQQQQQQQQPPMYHIPPPSGQYSARASPRSKSRLGANPQVSQYLVSPLPSPPLSDASSSGSEDDDDDDGRDQRQQYAEEEEDNSNDDDDDANLAYAYDRIPPHLHHPHLAPPKHHRSPATIPTASPSKPSTPSKKKDVPKPSSPPKPSSKKDKRPTTRSSGHGRSSESSLFASLFPHSSSSSPERRNSSPASPFFGNATPSPAKNKKERSGSAGGRSPAAVAAGKKAPAGGGGGGKDGAKEKDREKERSRPRRRW</sequence>
<feature type="region of interest" description="Disordered" evidence="1">
    <location>
        <begin position="1"/>
        <end position="185"/>
    </location>
</feature>
<reference evidence="3" key="1">
    <citation type="submission" date="2020-01" db="EMBL/GenBank/DDBJ databases">
        <authorList>
            <consortium name="DOE Joint Genome Institute"/>
            <person name="Haridas S."/>
            <person name="Albert R."/>
            <person name="Binder M."/>
            <person name="Bloem J."/>
            <person name="Labutti K."/>
            <person name="Salamov A."/>
            <person name="Andreopoulos B."/>
            <person name="Baker S.E."/>
            <person name="Barry K."/>
            <person name="Bills G."/>
            <person name="Bluhm B.H."/>
            <person name="Cannon C."/>
            <person name="Castanera R."/>
            <person name="Culley D.E."/>
            <person name="Daum C."/>
            <person name="Ezra D."/>
            <person name="Gonzalez J.B."/>
            <person name="Henrissat B."/>
            <person name="Kuo A."/>
            <person name="Liang C."/>
            <person name="Lipzen A."/>
            <person name="Lutzoni F."/>
            <person name="Magnuson J."/>
            <person name="Mondo S."/>
            <person name="Nolan M."/>
            <person name="Ohm R."/>
            <person name="Pangilinan J."/>
            <person name="Park H.-J."/>
            <person name="Ramirez L."/>
            <person name="Alfaro M."/>
            <person name="Sun H."/>
            <person name="Tritt A."/>
            <person name="Yoshinaga Y."/>
            <person name="Zwiers L.-H."/>
            <person name="Turgeon B.G."/>
            <person name="Goodwin S.B."/>
            <person name="Spatafora J.W."/>
            <person name="Crous P.W."/>
            <person name="Grigoriev I.V."/>
        </authorList>
    </citation>
    <scope>NUCLEOTIDE SEQUENCE</scope>
    <source>
        <strain evidence="3">CBS 342.82</strain>
    </source>
</reference>
<feature type="region of interest" description="Disordered" evidence="1">
    <location>
        <begin position="235"/>
        <end position="303"/>
    </location>
</feature>
<feature type="compositionally biased region" description="Basic residues" evidence="1">
    <location>
        <begin position="457"/>
        <end position="472"/>
    </location>
</feature>
<feature type="compositionally biased region" description="Low complexity" evidence="1">
    <location>
        <begin position="473"/>
        <end position="487"/>
    </location>
</feature>
<feature type="compositionally biased region" description="Low complexity" evidence="1">
    <location>
        <begin position="256"/>
        <end position="278"/>
    </location>
</feature>
<feature type="compositionally biased region" description="Low complexity" evidence="1">
    <location>
        <begin position="13"/>
        <end position="22"/>
    </location>
</feature>
<evidence type="ECO:0000313" key="3">
    <source>
        <dbReference type="RefSeq" id="XP_033461388.1"/>
    </source>
</evidence>
<protein>
    <submittedName>
        <fullName evidence="3">Uncharacterized protein</fullName>
    </submittedName>
</protein>
<feature type="compositionally biased region" description="Low complexity" evidence="1">
    <location>
        <begin position="352"/>
        <end position="364"/>
    </location>
</feature>
<feature type="compositionally biased region" description="Polar residues" evidence="1">
    <location>
        <begin position="96"/>
        <end position="109"/>
    </location>
</feature>
<dbReference type="AlphaFoldDB" id="A0A6J3MBY5"/>
<feature type="compositionally biased region" description="Low complexity" evidence="1">
    <location>
        <begin position="512"/>
        <end position="548"/>
    </location>
</feature>
<reference evidence="3" key="3">
    <citation type="submission" date="2025-08" db="UniProtKB">
        <authorList>
            <consortium name="RefSeq"/>
        </authorList>
    </citation>
    <scope>IDENTIFICATION</scope>
    <source>
        <strain evidence="3">CBS 342.82</strain>
    </source>
</reference>
<feature type="compositionally biased region" description="Basic and acidic residues" evidence="1">
    <location>
        <begin position="42"/>
        <end position="53"/>
    </location>
</feature>
<dbReference type="Proteomes" id="UP000504637">
    <property type="component" value="Unplaced"/>
</dbReference>
<accession>A0A6J3MBY5</accession>
<feature type="compositionally biased region" description="Acidic residues" evidence="1">
    <location>
        <begin position="76"/>
        <end position="94"/>
    </location>
</feature>
<name>A0A6J3MBY5_9PEZI</name>
<dbReference type="RefSeq" id="XP_033461388.1">
    <property type="nucleotide sequence ID" value="XM_033607514.1"/>
</dbReference>
<feature type="compositionally biased region" description="Basic and acidic residues" evidence="1">
    <location>
        <begin position="592"/>
        <end position="603"/>
    </location>
</feature>
<evidence type="ECO:0000256" key="1">
    <source>
        <dbReference type="SAM" id="MobiDB-lite"/>
    </source>
</evidence>
<dbReference type="OrthoDB" id="63113at2759"/>
<gene>
    <name evidence="3" type="ORF">K489DRAFT_408735</name>
</gene>